<evidence type="ECO:0000256" key="4">
    <source>
        <dbReference type="ARBA" id="ARBA00038875"/>
    </source>
</evidence>
<evidence type="ECO:0000256" key="5">
    <source>
        <dbReference type="ARBA" id="ARBA00048551"/>
    </source>
</evidence>
<evidence type="ECO:0000256" key="1">
    <source>
        <dbReference type="ARBA" id="ARBA00022545"/>
    </source>
</evidence>
<name>A0A2I8VRY3_9EURY</name>
<evidence type="ECO:0000313" key="7">
    <source>
        <dbReference type="Proteomes" id="UP000236584"/>
    </source>
</evidence>
<dbReference type="KEGG" id="srub:C2R22_24355"/>
<dbReference type="PANTHER" id="PTHR42818:SF1">
    <property type="entry name" value="SULFOPYRUVATE DECARBOXYLASE"/>
    <property type="match status" value="1"/>
</dbReference>
<dbReference type="GO" id="GO:0019295">
    <property type="term" value="P:coenzyme M biosynthetic process"/>
    <property type="evidence" value="ECO:0007669"/>
    <property type="project" value="UniProtKB-KW"/>
</dbReference>
<dbReference type="AlphaFoldDB" id="A0A2I8VRY3"/>
<accession>A0A2I8VRY3</accession>
<geneLocation type="plasmid" evidence="6">
    <name>unnamed4</name>
</geneLocation>
<dbReference type="InterPro" id="IPR051818">
    <property type="entry name" value="TPP_dependent_decarboxylase"/>
</dbReference>
<dbReference type="Proteomes" id="UP000236584">
    <property type="component" value="Plasmid unnamed4"/>
</dbReference>
<keyword evidence="7" id="KW-1185">Reference proteome</keyword>
<dbReference type="OrthoDB" id="53192at2157"/>
<dbReference type="PANTHER" id="PTHR42818">
    <property type="entry name" value="SULFOPYRUVATE DECARBOXYLASE SUBUNIT ALPHA"/>
    <property type="match status" value="1"/>
</dbReference>
<dbReference type="EC" id="4.1.1.79" evidence="4"/>
<dbReference type="GO" id="GO:0050545">
    <property type="term" value="F:sulfopyruvate decarboxylase activity"/>
    <property type="evidence" value="ECO:0007669"/>
    <property type="project" value="UniProtKB-EC"/>
</dbReference>
<protein>
    <recommendedName>
        <fullName evidence="4">sulfopyruvate decarboxylase</fullName>
        <ecNumber evidence="4">4.1.1.79</ecNumber>
    </recommendedName>
</protein>
<organism evidence="6 7">
    <name type="scientific">Salinigranum rubrum</name>
    <dbReference type="NCBI Taxonomy" id="755307"/>
    <lineage>
        <taxon>Archaea</taxon>
        <taxon>Methanobacteriati</taxon>
        <taxon>Methanobacteriota</taxon>
        <taxon>Stenosarchaea group</taxon>
        <taxon>Halobacteria</taxon>
        <taxon>Halobacteriales</taxon>
        <taxon>Haloferacaceae</taxon>
        <taxon>Salinigranum</taxon>
    </lineage>
</organism>
<keyword evidence="3" id="KW-0456">Lyase</keyword>
<reference evidence="6 7" key="1">
    <citation type="submission" date="2018-01" db="EMBL/GenBank/DDBJ databases">
        <title>Complete genome sequence of Salinigranum rubrum GX10T, an extremely halophilic archaeon isolated from a marine solar saltern.</title>
        <authorList>
            <person name="Han S."/>
        </authorList>
    </citation>
    <scope>NUCLEOTIDE SEQUENCE [LARGE SCALE GENOMIC DNA]</scope>
    <source>
        <strain evidence="6 7">GX10</strain>
        <plasmid evidence="7">Plasmid unnamed4</plasmid>
    </source>
</reference>
<evidence type="ECO:0000256" key="2">
    <source>
        <dbReference type="ARBA" id="ARBA00022793"/>
    </source>
</evidence>
<dbReference type="GeneID" id="35595297"/>
<dbReference type="Gene3D" id="3.40.50.970">
    <property type="match status" value="1"/>
</dbReference>
<keyword evidence="6" id="KW-0614">Plasmid</keyword>
<comment type="catalytic activity">
    <reaction evidence="5">
        <text>3-sulfopyruvate + H(+) = sulfoacetaldehyde + CO2</text>
        <dbReference type="Rhea" id="RHEA:20948"/>
        <dbReference type="ChEBI" id="CHEBI:15378"/>
        <dbReference type="ChEBI" id="CHEBI:16526"/>
        <dbReference type="ChEBI" id="CHEBI:57940"/>
        <dbReference type="ChEBI" id="CHEBI:58246"/>
        <dbReference type="EC" id="4.1.1.79"/>
    </reaction>
</comment>
<keyword evidence="2" id="KW-0210">Decarboxylase</keyword>
<evidence type="ECO:0000256" key="3">
    <source>
        <dbReference type="ARBA" id="ARBA00023239"/>
    </source>
</evidence>
<keyword evidence="1" id="KW-0174">Coenzyme M biosynthesis</keyword>
<dbReference type="RefSeq" id="WP_103428340.1">
    <property type="nucleotide sequence ID" value="NZ_CP026313.1"/>
</dbReference>
<dbReference type="SUPFAM" id="SSF52518">
    <property type="entry name" value="Thiamin diphosphate-binding fold (THDP-binding)"/>
    <property type="match status" value="1"/>
</dbReference>
<sequence length="168" mass="18182">MSWEEDAFHALKESEIDFIAYLPDTVLDGLLNRLIDDNEFQTVRVAREEEAVSLLSGVWLGGGRGALICQSSGLANCFNALGSHAIPAELPFLGIVTRRGAIGEHNRAQVAAGYGLPRMLNDLGVRNYQLENADAAKSETALAAETAFATKEPYVLFLERTLTGGKDD</sequence>
<dbReference type="EMBL" id="CP026313">
    <property type="protein sequence ID" value="AUV84662.1"/>
    <property type="molecule type" value="Genomic_DNA"/>
</dbReference>
<dbReference type="InterPro" id="IPR029061">
    <property type="entry name" value="THDP-binding"/>
</dbReference>
<evidence type="ECO:0000313" key="6">
    <source>
        <dbReference type="EMBL" id="AUV84662.1"/>
    </source>
</evidence>
<gene>
    <name evidence="6" type="ORF">C2R22_24355</name>
</gene>
<proteinExistence type="predicted"/>